<dbReference type="PANTHER" id="PTHR34223:SF101">
    <property type="entry name" value="F-BOX DOMAIN-CONTAINING PROTEIN"/>
    <property type="match status" value="1"/>
</dbReference>
<dbReference type="SMART" id="SM00256">
    <property type="entry name" value="FBOX"/>
    <property type="match status" value="1"/>
</dbReference>
<feature type="domain" description="F-box" evidence="1">
    <location>
        <begin position="25"/>
        <end position="59"/>
    </location>
</feature>
<dbReference type="InterPro" id="IPR032675">
    <property type="entry name" value="LRR_dom_sf"/>
</dbReference>
<comment type="caution">
    <text evidence="2">The sequence shown here is derived from an EMBL/GenBank/DDBJ whole genome shotgun (WGS) entry which is preliminary data.</text>
</comment>
<evidence type="ECO:0000313" key="2">
    <source>
        <dbReference type="EMBL" id="PWA92103.1"/>
    </source>
</evidence>
<dbReference type="PANTHER" id="PTHR34223">
    <property type="entry name" value="OS11G0201299 PROTEIN"/>
    <property type="match status" value="1"/>
</dbReference>
<dbReference type="InterPro" id="IPR053197">
    <property type="entry name" value="F-box_SCFL_complex_component"/>
</dbReference>
<dbReference type="Gene3D" id="3.80.10.10">
    <property type="entry name" value="Ribonuclease Inhibitor"/>
    <property type="match status" value="1"/>
</dbReference>
<keyword evidence="3" id="KW-1185">Reference proteome</keyword>
<evidence type="ECO:0000259" key="1">
    <source>
        <dbReference type="PROSITE" id="PS50181"/>
    </source>
</evidence>
<dbReference type="OrthoDB" id="1848700at2759"/>
<evidence type="ECO:0000313" key="3">
    <source>
        <dbReference type="Proteomes" id="UP000245207"/>
    </source>
</evidence>
<dbReference type="Gene3D" id="1.20.1280.50">
    <property type="match status" value="1"/>
</dbReference>
<dbReference type="AlphaFoldDB" id="A0A2U1Q2C3"/>
<sequence>MMTIKTTSQKETQTTIKRRRKTTMADRLSDLPEDLIHKIFSYISIKQVVETSALSSRWRFFWTSMPYLNFSSDDFHSLADFSIFVNHVFSRRNSEIQVSSLMLSFHEKATQAFVERILNCALSHNVQQLTVTCTLENDSEFPLSLCSSQSLKHLTLKKDCCGPLYWWRYALTLSSMWELPALTTLHLDRIELSSDNTGLISKCANLKNLTLEKCRMMGPDGFIISHSGLSYLKIEDWVSDVKFVSVVAPHLNYLSISGFSRDILISAPNLAYLLLESYECLNVLSDDFQSLEKVDICISCPYKEDPHRIVGLLQRLHGVKYLTLNIEILEHLSSYVGLFTHRPSPFANLKSLVIYRERVYKSNMPNEKADMSTELKNYLLHSSPSATLTIVSRQIFTLDNLLVLNYLALEDTIAVKNVTSAQDLMAKLQVLLEQEKANTGTNRAHFGRSLLSRQNYMKVEVERRKEKVHLFCLKLEEIEELLEKLPASKRAKVQRCYSALLEEFDIVMAKLTGLRGLLI</sequence>
<dbReference type="InterPro" id="IPR001810">
    <property type="entry name" value="F-box_dom"/>
</dbReference>
<dbReference type="Pfam" id="PF00646">
    <property type="entry name" value="F-box"/>
    <property type="match status" value="1"/>
</dbReference>
<accession>A0A2U1Q2C3</accession>
<organism evidence="2 3">
    <name type="scientific">Artemisia annua</name>
    <name type="common">Sweet wormwood</name>
    <dbReference type="NCBI Taxonomy" id="35608"/>
    <lineage>
        <taxon>Eukaryota</taxon>
        <taxon>Viridiplantae</taxon>
        <taxon>Streptophyta</taxon>
        <taxon>Embryophyta</taxon>
        <taxon>Tracheophyta</taxon>
        <taxon>Spermatophyta</taxon>
        <taxon>Magnoliopsida</taxon>
        <taxon>eudicotyledons</taxon>
        <taxon>Gunneridae</taxon>
        <taxon>Pentapetalae</taxon>
        <taxon>asterids</taxon>
        <taxon>campanulids</taxon>
        <taxon>Asterales</taxon>
        <taxon>Asteraceae</taxon>
        <taxon>Asteroideae</taxon>
        <taxon>Anthemideae</taxon>
        <taxon>Artemisiinae</taxon>
        <taxon>Artemisia</taxon>
    </lineage>
</organism>
<reference evidence="2 3" key="1">
    <citation type="journal article" date="2018" name="Mol. Plant">
        <title>The genome of Artemisia annua provides insight into the evolution of Asteraceae family and artemisinin biosynthesis.</title>
        <authorList>
            <person name="Shen Q."/>
            <person name="Zhang L."/>
            <person name="Liao Z."/>
            <person name="Wang S."/>
            <person name="Yan T."/>
            <person name="Shi P."/>
            <person name="Liu M."/>
            <person name="Fu X."/>
            <person name="Pan Q."/>
            <person name="Wang Y."/>
            <person name="Lv Z."/>
            <person name="Lu X."/>
            <person name="Zhang F."/>
            <person name="Jiang W."/>
            <person name="Ma Y."/>
            <person name="Chen M."/>
            <person name="Hao X."/>
            <person name="Li L."/>
            <person name="Tang Y."/>
            <person name="Lv G."/>
            <person name="Zhou Y."/>
            <person name="Sun X."/>
            <person name="Brodelius P.E."/>
            <person name="Rose J.K.C."/>
            <person name="Tang K."/>
        </authorList>
    </citation>
    <scope>NUCLEOTIDE SEQUENCE [LARGE SCALE GENOMIC DNA]</scope>
    <source>
        <strain evidence="3">cv. Huhao1</strain>
        <tissue evidence="2">Leaf</tissue>
    </source>
</reference>
<dbReference type="EMBL" id="PKPP01000490">
    <property type="protein sequence ID" value="PWA92103.1"/>
    <property type="molecule type" value="Genomic_DNA"/>
</dbReference>
<gene>
    <name evidence="2" type="ORF">CTI12_AA082450</name>
</gene>
<dbReference type="Proteomes" id="UP000245207">
    <property type="component" value="Unassembled WGS sequence"/>
</dbReference>
<name>A0A2U1Q2C3_ARTAN</name>
<dbReference type="SUPFAM" id="SSF52047">
    <property type="entry name" value="RNI-like"/>
    <property type="match status" value="1"/>
</dbReference>
<dbReference type="PROSITE" id="PS50181">
    <property type="entry name" value="FBOX"/>
    <property type="match status" value="1"/>
</dbReference>
<dbReference type="SUPFAM" id="SSF81383">
    <property type="entry name" value="F-box domain"/>
    <property type="match status" value="1"/>
</dbReference>
<protein>
    <submittedName>
        <fullName evidence="2">F-box domain, Leucine-rich repeat domain, L domain-like protein</fullName>
    </submittedName>
</protein>
<proteinExistence type="predicted"/>
<dbReference type="InterPro" id="IPR036047">
    <property type="entry name" value="F-box-like_dom_sf"/>
</dbReference>